<keyword evidence="1" id="KW-0433">Leucine-rich repeat</keyword>
<dbReference type="PRINTS" id="PR00019">
    <property type="entry name" value="LEURICHRPT"/>
</dbReference>
<feature type="region of interest" description="Disordered" evidence="5">
    <location>
        <begin position="1"/>
        <end position="98"/>
    </location>
</feature>
<keyword evidence="6" id="KW-1133">Transmembrane helix</keyword>
<keyword evidence="2" id="KW-0732">Signal</keyword>
<evidence type="ECO:0000256" key="5">
    <source>
        <dbReference type="SAM" id="MobiDB-lite"/>
    </source>
</evidence>
<feature type="compositionally biased region" description="Basic residues" evidence="5">
    <location>
        <begin position="59"/>
        <end position="68"/>
    </location>
</feature>
<feature type="compositionally biased region" description="Pro residues" evidence="5">
    <location>
        <begin position="26"/>
        <end position="40"/>
    </location>
</feature>
<dbReference type="OMA" id="GANQCDR"/>
<dbReference type="Gene3D" id="3.80.10.10">
    <property type="entry name" value="Ribonuclease Inhibitor"/>
    <property type="match status" value="2"/>
</dbReference>
<dbReference type="SUPFAM" id="SSF52058">
    <property type="entry name" value="L domain-like"/>
    <property type="match status" value="1"/>
</dbReference>
<dbReference type="Pfam" id="PF13855">
    <property type="entry name" value="LRR_8"/>
    <property type="match status" value="1"/>
</dbReference>
<keyword evidence="3" id="KW-0677">Repeat</keyword>
<evidence type="ECO:0000256" key="4">
    <source>
        <dbReference type="ARBA" id="ARBA00023180"/>
    </source>
</evidence>
<keyword evidence="4" id="KW-0325">Glycoprotein</keyword>
<comment type="caution">
    <text evidence="7">The sequence shown here is derived from an EMBL/GenBank/DDBJ whole genome shotgun (WGS) entry which is preliminary data.</text>
</comment>
<feature type="compositionally biased region" description="Low complexity" evidence="5">
    <location>
        <begin position="46"/>
        <end position="58"/>
    </location>
</feature>
<keyword evidence="6" id="KW-0812">Transmembrane</keyword>
<evidence type="ECO:0000313" key="7">
    <source>
        <dbReference type="EMBL" id="KAH9303607.1"/>
    </source>
</evidence>
<keyword evidence="6" id="KW-0472">Membrane</keyword>
<evidence type="ECO:0008006" key="9">
    <source>
        <dbReference type="Google" id="ProtNLM"/>
    </source>
</evidence>
<name>A0AA38CT39_TAXCH</name>
<proteinExistence type="predicted"/>
<evidence type="ECO:0000256" key="2">
    <source>
        <dbReference type="ARBA" id="ARBA00022729"/>
    </source>
</evidence>
<dbReference type="PANTHER" id="PTHR48064:SF1">
    <property type="entry name" value="RECEPTOR-LIKE PROTEIN 51-RELATED"/>
    <property type="match status" value="1"/>
</dbReference>
<dbReference type="InterPro" id="IPR003591">
    <property type="entry name" value="Leu-rich_rpt_typical-subtyp"/>
</dbReference>
<dbReference type="InterPro" id="IPR032675">
    <property type="entry name" value="LRR_dom_sf"/>
</dbReference>
<dbReference type="EMBL" id="JAHRHJ020000008">
    <property type="protein sequence ID" value="KAH9303607.1"/>
    <property type="molecule type" value="Genomic_DNA"/>
</dbReference>
<keyword evidence="8" id="KW-1185">Reference proteome</keyword>
<evidence type="ECO:0000256" key="3">
    <source>
        <dbReference type="ARBA" id="ARBA00022737"/>
    </source>
</evidence>
<dbReference type="AlphaFoldDB" id="A0AA38CT39"/>
<feature type="non-terminal residue" evidence="7">
    <location>
        <position position="1"/>
    </location>
</feature>
<feature type="compositionally biased region" description="Polar residues" evidence="5">
    <location>
        <begin position="1"/>
        <end position="10"/>
    </location>
</feature>
<evidence type="ECO:0000256" key="6">
    <source>
        <dbReference type="SAM" id="Phobius"/>
    </source>
</evidence>
<dbReference type="Pfam" id="PF00560">
    <property type="entry name" value="LRR_1"/>
    <property type="match status" value="1"/>
</dbReference>
<evidence type="ECO:0000313" key="8">
    <source>
        <dbReference type="Proteomes" id="UP000824469"/>
    </source>
</evidence>
<dbReference type="SMART" id="SM00369">
    <property type="entry name" value="LRR_TYP"/>
    <property type="match status" value="4"/>
</dbReference>
<dbReference type="FunFam" id="3.80.10.10:FF:000041">
    <property type="entry name" value="LRR receptor-like serine/threonine-protein kinase ERECTA"/>
    <property type="match status" value="1"/>
</dbReference>
<dbReference type="InterPro" id="IPR001611">
    <property type="entry name" value="Leu-rich_rpt"/>
</dbReference>
<sequence length="485" mass="50896">MASSNATSIVSIRPSFAVSKPNSTKEPPPSPVQSPSPAPKLPKGKTPPAASSAPAPAKAKAHPHKPKTHPVTSSAPAPAPAPTPGKAPPHKPTITNGTLDPAQVKALQSLGVTVEPDACNTDVQQLLICDNTRGPLKHLISLQLQYCSSNANLSNTALASLGTLQSLSFLDCPMKVTTPLPPKLLESLSTFSCTRSLGRTVENKDLPALSGTWLSKLHSLKELSVKDVVVNTTGSGVGAIMGNMSRLEQVTFSNVNISGTLPKSWPSGLTTLQISQSMLKGTIPPSISNLTQLQSLDLSLNNLTGHIPDGFTSLKNMQILSLSSNRLTGNIPSGFKNLTLLTYLDLSNNQLNGTVPAFISNIKALRYLDLRNNKFHGVLPFSTAFVKNLNTFKIGGNPALCFNDSILLSTISGGADPCDSKGRPSKGSADQPAYAPGEFAPSPAPLDDVERPHHKKNGPKTVVLAVSIALASLVFVIVVAVVLSR</sequence>
<dbReference type="PANTHER" id="PTHR48064">
    <property type="entry name" value="OS01G0750400 PROTEIN"/>
    <property type="match status" value="1"/>
</dbReference>
<dbReference type="Proteomes" id="UP000824469">
    <property type="component" value="Unassembled WGS sequence"/>
</dbReference>
<dbReference type="InterPro" id="IPR053038">
    <property type="entry name" value="RLP_Defense"/>
</dbReference>
<feature type="compositionally biased region" description="Pro residues" evidence="5">
    <location>
        <begin position="77"/>
        <end position="91"/>
    </location>
</feature>
<protein>
    <recommendedName>
        <fullName evidence="9">Leucine-rich repeat family protein</fullName>
    </recommendedName>
</protein>
<organism evidence="7 8">
    <name type="scientific">Taxus chinensis</name>
    <name type="common">Chinese yew</name>
    <name type="synonym">Taxus wallichiana var. chinensis</name>
    <dbReference type="NCBI Taxonomy" id="29808"/>
    <lineage>
        <taxon>Eukaryota</taxon>
        <taxon>Viridiplantae</taxon>
        <taxon>Streptophyta</taxon>
        <taxon>Embryophyta</taxon>
        <taxon>Tracheophyta</taxon>
        <taxon>Spermatophyta</taxon>
        <taxon>Pinopsida</taxon>
        <taxon>Pinidae</taxon>
        <taxon>Conifers II</taxon>
        <taxon>Cupressales</taxon>
        <taxon>Taxaceae</taxon>
        <taxon>Taxus</taxon>
    </lineage>
</organism>
<accession>A0AA38CT39</accession>
<evidence type="ECO:0000256" key="1">
    <source>
        <dbReference type="ARBA" id="ARBA00022614"/>
    </source>
</evidence>
<feature type="transmembrane region" description="Helical" evidence="6">
    <location>
        <begin position="462"/>
        <end position="483"/>
    </location>
</feature>
<gene>
    <name evidence="7" type="ORF">KI387_008011</name>
</gene>
<reference evidence="7 8" key="1">
    <citation type="journal article" date="2021" name="Nat. Plants">
        <title>The Taxus genome provides insights into paclitaxel biosynthesis.</title>
        <authorList>
            <person name="Xiong X."/>
            <person name="Gou J."/>
            <person name="Liao Q."/>
            <person name="Li Y."/>
            <person name="Zhou Q."/>
            <person name="Bi G."/>
            <person name="Li C."/>
            <person name="Du R."/>
            <person name="Wang X."/>
            <person name="Sun T."/>
            <person name="Guo L."/>
            <person name="Liang H."/>
            <person name="Lu P."/>
            <person name="Wu Y."/>
            <person name="Zhang Z."/>
            <person name="Ro D.K."/>
            <person name="Shang Y."/>
            <person name="Huang S."/>
            <person name="Yan J."/>
        </authorList>
    </citation>
    <scope>NUCLEOTIDE SEQUENCE [LARGE SCALE GENOMIC DNA]</scope>
    <source>
        <strain evidence="7">Ta-2019</strain>
    </source>
</reference>